<evidence type="ECO:0000256" key="3">
    <source>
        <dbReference type="ARBA" id="ARBA00022723"/>
    </source>
</evidence>
<dbReference type="GO" id="GO:0046872">
    <property type="term" value="F:metal ion binding"/>
    <property type="evidence" value="ECO:0007669"/>
    <property type="project" value="UniProtKB-KW"/>
</dbReference>
<proteinExistence type="inferred from homology"/>
<keyword evidence="4" id="KW-0255">Endonuclease</keyword>
<evidence type="ECO:0000256" key="5">
    <source>
        <dbReference type="ARBA" id="ARBA00022801"/>
    </source>
</evidence>
<dbReference type="Gene3D" id="1.10.575.10">
    <property type="entry name" value="P1 Nuclease"/>
    <property type="match status" value="1"/>
</dbReference>
<dbReference type="GO" id="GO:0003676">
    <property type="term" value="F:nucleic acid binding"/>
    <property type="evidence" value="ECO:0007669"/>
    <property type="project" value="InterPro"/>
</dbReference>
<comment type="similarity">
    <text evidence="1">Belongs to the nuclease type I family.</text>
</comment>
<keyword evidence="7" id="KW-0325">Glycoprotein</keyword>
<evidence type="ECO:0000256" key="7">
    <source>
        <dbReference type="ARBA" id="ARBA00023180"/>
    </source>
</evidence>
<name>A0A4P9VYT2_9FUNG</name>
<keyword evidence="3" id="KW-0479">Metal-binding</keyword>
<dbReference type="PANTHER" id="PTHR33146:SF29">
    <property type="entry name" value="S1_P1 NUCLEASE"/>
    <property type="match status" value="1"/>
</dbReference>
<keyword evidence="5" id="KW-0378">Hydrolase</keyword>
<dbReference type="AlphaFoldDB" id="A0A4P9VYT2"/>
<evidence type="ECO:0000256" key="6">
    <source>
        <dbReference type="ARBA" id="ARBA00023157"/>
    </source>
</evidence>
<organism evidence="8 9">
    <name type="scientific">Blyttiomyces helicus</name>
    <dbReference type="NCBI Taxonomy" id="388810"/>
    <lineage>
        <taxon>Eukaryota</taxon>
        <taxon>Fungi</taxon>
        <taxon>Fungi incertae sedis</taxon>
        <taxon>Chytridiomycota</taxon>
        <taxon>Chytridiomycota incertae sedis</taxon>
        <taxon>Chytridiomycetes</taxon>
        <taxon>Chytridiomycetes incertae sedis</taxon>
        <taxon>Blyttiomyces</taxon>
    </lineage>
</organism>
<protein>
    <submittedName>
        <fullName evidence="8">S1/P1 nuclease</fullName>
    </submittedName>
</protein>
<evidence type="ECO:0000256" key="4">
    <source>
        <dbReference type="ARBA" id="ARBA00022759"/>
    </source>
</evidence>
<dbReference type="GO" id="GO:0016788">
    <property type="term" value="F:hydrolase activity, acting on ester bonds"/>
    <property type="evidence" value="ECO:0007669"/>
    <property type="project" value="InterPro"/>
</dbReference>
<dbReference type="Proteomes" id="UP000269721">
    <property type="component" value="Unassembled WGS sequence"/>
</dbReference>
<dbReference type="PANTHER" id="PTHR33146">
    <property type="entry name" value="ENDONUCLEASE 4"/>
    <property type="match status" value="1"/>
</dbReference>
<evidence type="ECO:0000256" key="1">
    <source>
        <dbReference type="ARBA" id="ARBA00009547"/>
    </source>
</evidence>
<feature type="non-terminal residue" evidence="8">
    <location>
        <position position="249"/>
    </location>
</feature>
<reference evidence="9" key="1">
    <citation type="journal article" date="2018" name="Nat. Microbiol.">
        <title>Leveraging single-cell genomics to expand the fungal tree of life.</title>
        <authorList>
            <person name="Ahrendt S.R."/>
            <person name="Quandt C.A."/>
            <person name="Ciobanu D."/>
            <person name="Clum A."/>
            <person name="Salamov A."/>
            <person name="Andreopoulos B."/>
            <person name="Cheng J.F."/>
            <person name="Woyke T."/>
            <person name="Pelin A."/>
            <person name="Henrissat B."/>
            <person name="Reynolds N.K."/>
            <person name="Benny G.L."/>
            <person name="Smith M.E."/>
            <person name="James T.Y."/>
            <person name="Grigoriev I.V."/>
        </authorList>
    </citation>
    <scope>NUCLEOTIDE SEQUENCE [LARGE SCALE GENOMIC DNA]</scope>
</reference>
<dbReference type="GO" id="GO:0006308">
    <property type="term" value="P:DNA catabolic process"/>
    <property type="evidence" value="ECO:0007669"/>
    <property type="project" value="InterPro"/>
</dbReference>
<dbReference type="Pfam" id="PF02265">
    <property type="entry name" value="S1-P1_nuclease"/>
    <property type="match status" value="1"/>
</dbReference>
<keyword evidence="2" id="KW-0540">Nuclease</keyword>
<gene>
    <name evidence="8" type="ORF">BDK51DRAFT_12276</name>
</gene>
<evidence type="ECO:0000256" key="2">
    <source>
        <dbReference type="ARBA" id="ARBA00022722"/>
    </source>
</evidence>
<accession>A0A4P9VYT2</accession>
<evidence type="ECO:0000313" key="8">
    <source>
        <dbReference type="EMBL" id="RKO84914.1"/>
    </source>
</evidence>
<dbReference type="GO" id="GO:0004519">
    <property type="term" value="F:endonuclease activity"/>
    <property type="evidence" value="ECO:0007669"/>
    <property type="project" value="UniProtKB-KW"/>
</dbReference>
<dbReference type="OrthoDB" id="441446at2759"/>
<keyword evidence="6" id="KW-1015">Disulfide bond</keyword>
<keyword evidence="9" id="KW-1185">Reference proteome</keyword>
<dbReference type="CDD" id="cd11010">
    <property type="entry name" value="S1-P1_nuclease"/>
    <property type="match status" value="1"/>
</dbReference>
<sequence length="249" mass="27739">AYGRIGHWLTGYIAQQLLTPEAQLFVEELLPEQKGLLRDVANWADDIKSNHSYDWAKPMHYVNPANECTPPVPSDCTGVCVLTGITNYTASLSNPLADRPIALKFLIHLIGDLHNPLHVSGRARGGTQAPCMWRRRRVNLHQVWDHLMFEKRIADGFGGRRERYGDWVVEQLESKWAASVPGWIACPGGNGVASSCPLVWAAESSQANCDVVWPGYERRGDMSEAYYKKGIESAERLLVQAALRTATVI</sequence>
<dbReference type="InterPro" id="IPR003154">
    <property type="entry name" value="S1/P1nuclease"/>
</dbReference>
<evidence type="ECO:0000313" key="9">
    <source>
        <dbReference type="Proteomes" id="UP000269721"/>
    </source>
</evidence>
<dbReference type="SUPFAM" id="SSF48537">
    <property type="entry name" value="Phospholipase C/P1 nuclease"/>
    <property type="match status" value="1"/>
</dbReference>
<dbReference type="InterPro" id="IPR008947">
    <property type="entry name" value="PLipase_C/P1_nuclease_dom_sf"/>
</dbReference>
<dbReference type="EMBL" id="KZ999600">
    <property type="protein sequence ID" value="RKO84914.1"/>
    <property type="molecule type" value="Genomic_DNA"/>
</dbReference>
<feature type="non-terminal residue" evidence="8">
    <location>
        <position position="1"/>
    </location>
</feature>